<accession>N0BLI7</accession>
<dbReference type="SUPFAM" id="SSF46785">
    <property type="entry name" value="Winged helix' DNA-binding domain"/>
    <property type="match status" value="1"/>
</dbReference>
<evidence type="ECO:0000313" key="2">
    <source>
        <dbReference type="EMBL" id="AGK61060.1"/>
    </source>
</evidence>
<dbReference type="OrthoDB" id="36889at2157"/>
<dbReference type="InterPro" id="IPR036388">
    <property type="entry name" value="WH-like_DNA-bd_sf"/>
</dbReference>
<proteinExistence type="predicted"/>
<dbReference type="AlphaFoldDB" id="N0BLI7"/>
<dbReference type="GO" id="GO:0003700">
    <property type="term" value="F:DNA-binding transcription factor activity"/>
    <property type="evidence" value="ECO:0007669"/>
    <property type="project" value="InterPro"/>
</dbReference>
<dbReference type="EMBL" id="CP005290">
    <property type="protein sequence ID" value="AGK61060.1"/>
    <property type="molecule type" value="Genomic_DNA"/>
</dbReference>
<dbReference type="Gene3D" id="1.10.10.10">
    <property type="entry name" value="Winged helix-like DNA-binding domain superfamily/Winged helix DNA-binding domain"/>
    <property type="match status" value="1"/>
</dbReference>
<dbReference type="InterPro" id="IPR051815">
    <property type="entry name" value="Molybdate_resp_trans_reg"/>
</dbReference>
<dbReference type="Proteomes" id="UP000013307">
    <property type="component" value="Chromosome"/>
</dbReference>
<dbReference type="HOGENOM" id="CLU_125440_3_0_2"/>
<dbReference type="PANTHER" id="PTHR30432">
    <property type="entry name" value="TRANSCRIPTIONAL REGULATOR MODE"/>
    <property type="match status" value="1"/>
</dbReference>
<protein>
    <submittedName>
        <fullName evidence="2">N-terminal domain of molybdenum-binding protein</fullName>
    </submittedName>
</protein>
<dbReference type="InterPro" id="IPR000847">
    <property type="entry name" value="LysR_HTH_N"/>
</dbReference>
<dbReference type="KEGG" id="ast:Asulf_01059"/>
<organism evidence="2 3">
    <name type="scientific">Archaeoglobus sulfaticallidus PM70-1</name>
    <dbReference type="NCBI Taxonomy" id="387631"/>
    <lineage>
        <taxon>Archaea</taxon>
        <taxon>Methanobacteriati</taxon>
        <taxon>Methanobacteriota</taxon>
        <taxon>Archaeoglobi</taxon>
        <taxon>Archaeoglobales</taxon>
        <taxon>Archaeoglobaceae</taxon>
        <taxon>Archaeoglobus</taxon>
    </lineage>
</organism>
<feature type="domain" description="HTH lysR-type" evidence="1">
    <location>
        <begin position="28"/>
        <end position="88"/>
    </location>
</feature>
<keyword evidence="3" id="KW-1185">Reference proteome</keyword>
<dbReference type="InterPro" id="IPR036390">
    <property type="entry name" value="WH_DNA-bd_sf"/>
</dbReference>
<reference evidence="2 3" key="1">
    <citation type="journal article" date="2013" name="Genome Announc.">
        <title>Complete Genome Sequence of the Thermophilic and Facultatively Chemolithoautotrophic Sulfate Reducer Archaeoglobus sulfaticallidus Strain PM70-1T.</title>
        <authorList>
            <person name="Stokke R."/>
            <person name="Hocking W.P."/>
            <person name="Steinsbu B.O."/>
            <person name="Steen I.H."/>
        </authorList>
    </citation>
    <scope>NUCLEOTIDE SEQUENCE [LARGE SCALE GENOMIC DNA]</scope>
    <source>
        <strain evidence="2">PM70-1</strain>
    </source>
</reference>
<sequence>MVVLLYEIKFKVWIEKDGKHVLGRGGAEILSAIKSEGSIMSASKKLGMSYRYVWDYIEKMERNLGEKVVIRDRGGSRGGGTVLTERGEELLELFNKIDSAISEVVDELSKED</sequence>
<dbReference type="RefSeq" id="WP_015590658.1">
    <property type="nucleotide sequence ID" value="NC_021169.1"/>
</dbReference>
<dbReference type="eggNOG" id="arCOG00223">
    <property type="taxonomic scope" value="Archaea"/>
</dbReference>
<evidence type="ECO:0000259" key="1">
    <source>
        <dbReference type="Pfam" id="PF00126"/>
    </source>
</evidence>
<gene>
    <name evidence="2" type="ORF">Asulf_01059</name>
</gene>
<dbReference type="GeneID" id="15392700"/>
<dbReference type="Pfam" id="PF00126">
    <property type="entry name" value="HTH_1"/>
    <property type="match status" value="1"/>
</dbReference>
<dbReference type="PANTHER" id="PTHR30432:SF1">
    <property type="entry name" value="DNA-BINDING TRANSCRIPTIONAL DUAL REGULATOR MODE"/>
    <property type="match status" value="1"/>
</dbReference>
<evidence type="ECO:0000313" key="3">
    <source>
        <dbReference type="Proteomes" id="UP000013307"/>
    </source>
</evidence>
<dbReference type="STRING" id="387631.Asulf_01059"/>
<name>N0BLI7_9EURY</name>